<sequence length="765" mass="90295">MERIILDLDLTEYESDFISENSTVENSGLWQQAASARLADRLREMGLTAKEYKEKRVDSKDQKEKLSCYHHAIFISGTRGAGKTIFLRNIESIWNKKKEYRSNPPKLFFIDTIDPTLLHIEDNFSEVVVASIYAAVEQKFKNFVHKECYKDTFLQTLKQLSNALGKKSDFEDLRGIDRIQKYRSGIHLERYFHQFLIASVNILDCDALVLPIDDLDMKIDKAFGVLDEIRCLLSCPLILPIVSGDDDLYQHTTTMEFESILAKNKDASNFEEGKTAAKNLSHAYLTKIFPIQNRLPLQPIIQLLPNLSIQYNGSKDNKPEEYKTYHEKFISLFYAFCHDAEYREKIKVASKTGWLEPQNSRELVQRVRLFHPIDLKDINNIEDNKKLWQRFKEFAEIKRKGQALVDSISYLYMYEISNPEEFSLYKLISFNPIMQSEVYSWGEHNYYEMQNRYRRIVNEIKNDNNNIDKENSSIERVSQVNTLWEMPPVEFKKFYFESSVFDLKNEKEGMKKIKLIYTHENENNRYEVLFGRAFEILFWSLLSVTNNIKEEYHHGLLSEIFKRHPFFSHLVFDTDDIGLKNIKNENFDLSISNKITHDVIEWINKNRNSLEAFKNKNLIPLLVEVFYNVFSQLHRMKLKNINDTKNEHLNHILRRFEYIFMNSLLCCMNTNKIMFIDVAITDPSEKIENRNDFFNSNKNIKINFSNILEINTEKPEEFLKNVAKEPLSDIGQLLEIMWEHPIFKLTEECKETSNYRIQLNPARKA</sequence>
<evidence type="ECO:0000313" key="2">
    <source>
        <dbReference type="EMBL" id="RJL55096.1"/>
    </source>
</evidence>
<feature type="domain" description="KAP NTPase" evidence="1">
    <location>
        <begin position="72"/>
        <end position="270"/>
    </location>
</feature>
<dbReference type="AlphaFoldDB" id="A0A419B1D8"/>
<proteinExistence type="predicted"/>
<dbReference type="Pfam" id="PF07693">
    <property type="entry name" value="KAP_NTPase"/>
    <property type="match status" value="1"/>
</dbReference>
<accession>A0A419B1D8</accession>
<name>A0A419B1D8_PECCA</name>
<reference evidence="2 3" key="1">
    <citation type="submission" date="2018-09" db="EMBL/GenBank/DDBJ databases">
        <title>Phylogenetic diversity of Pectobacterium and Dickeya strains causing blackleg disease of potato in Morocco.</title>
        <authorList>
            <person name="Oulghazi S."/>
            <person name="Moumni M."/>
            <person name="Faure D."/>
        </authorList>
    </citation>
    <scope>NUCLEOTIDE SEQUENCE [LARGE SCALE GENOMIC DNA]</scope>
    <source>
        <strain evidence="2 3">S1.15.11.2D</strain>
    </source>
</reference>
<dbReference type="Proteomes" id="UP000283655">
    <property type="component" value="Unassembled WGS sequence"/>
</dbReference>
<evidence type="ECO:0000259" key="1">
    <source>
        <dbReference type="Pfam" id="PF07693"/>
    </source>
</evidence>
<evidence type="ECO:0000313" key="3">
    <source>
        <dbReference type="Proteomes" id="UP000283655"/>
    </source>
</evidence>
<protein>
    <recommendedName>
        <fullName evidence="1">KAP NTPase domain-containing protein</fullName>
    </recommendedName>
</protein>
<organism evidence="2 3">
    <name type="scientific">Pectobacterium carotovorum</name>
    <name type="common">Erwinia carotovora</name>
    <dbReference type="NCBI Taxonomy" id="554"/>
    <lineage>
        <taxon>Bacteria</taxon>
        <taxon>Pseudomonadati</taxon>
        <taxon>Pseudomonadota</taxon>
        <taxon>Gammaproteobacteria</taxon>
        <taxon>Enterobacterales</taxon>
        <taxon>Pectobacteriaceae</taxon>
        <taxon>Pectobacterium</taxon>
    </lineage>
</organism>
<gene>
    <name evidence="2" type="ORF">D5071_00970</name>
</gene>
<dbReference type="NCBIfam" id="NF041743">
    <property type="entry name" value="RdrA"/>
    <property type="match status" value="1"/>
</dbReference>
<dbReference type="InterPro" id="IPR011646">
    <property type="entry name" value="KAP_P-loop"/>
</dbReference>
<dbReference type="EMBL" id="QZDH01000004">
    <property type="protein sequence ID" value="RJL55096.1"/>
    <property type="molecule type" value="Genomic_DNA"/>
</dbReference>
<dbReference type="RefSeq" id="WP_119872569.1">
    <property type="nucleotide sequence ID" value="NZ_QZDH01000004.1"/>
</dbReference>
<comment type="caution">
    <text evidence="2">The sequence shown here is derived from an EMBL/GenBank/DDBJ whole genome shotgun (WGS) entry which is preliminary data.</text>
</comment>